<keyword evidence="2" id="KW-0812">Transmembrane</keyword>
<evidence type="ECO:0000259" key="4">
    <source>
        <dbReference type="Pfam" id="PF25963"/>
    </source>
</evidence>
<dbReference type="PANTHER" id="PTHR30386:SF24">
    <property type="entry name" value="MULTIDRUG RESISTANCE EFFLUX PUMP"/>
    <property type="match status" value="1"/>
</dbReference>
<evidence type="ECO:0000313" key="5">
    <source>
        <dbReference type="EMBL" id="GHG93441.1"/>
    </source>
</evidence>
<dbReference type="Pfam" id="PF25963">
    <property type="entry name" value="Beta-barrel_AAEA"/>
    <property type="match status" value="1"/>
</dbReference>
<dbReference type="EMBL" id="BNAP01000011">
    <property type="protein sequence ID" value="GHG93441.1"/>
    <property type="molecule type" value="Genomic_DNA"/>
</dbReference>
<dbReference type="PANTHER" id="PTHR30386">
    <property type="entry name" value="MEMBRANE FUSION SUBUNIT OF EMRAB-TOLC MULTIDRUG EFFLUX PUMP"/>
    <property type="match status" value="1"/>
</dbReference>
<keyword evidence="2" id="KW-0472">Membrane</keyword>
<dbReference type="Gene3D" id="2.40.30.170">
    <property type="match status" value="1"/>
</dbReference>
<dbReference type="Pfam" id="PF25917">
    <property type="entry name" value="BSH_RND"/>
    <property type="match status" value="1"/>
</dbReference>
<dbReference type="Gene3D" id="1.10.287.470">
    <property type="entry name" value="Helix hairpin bin"/>
    <property type="match status" value="2"/>
</dbReference>
<comment type="caution">
    <text evidence="5">The sequence shown here is derived from an EMBL/GenBank/DDBJ whole genome shotgun (WGS) entry which is preliminary data.</text>
</comment>
<dbReference type="AlphaFoldDB" id="A0A8J3H8H9"/>
<dbReference type="InterPro" id="IPR058634">
    <property type="entry name" value="AaeA-lik-b-barrel"/>
</dbReference>
<dbReference type="RefSeq" id="WP_028095666.1">
    <property type="nucleotide sequence ID" value="NZ_BNAP01000011.1"/>
</dbReference>
<dbReference type="InterPro" id="IPR058625">
    <property type="entry name" value="MdtA-like_BSH"/>
</dbReference>
<accession>A0A8J3H8H9</accession>
<keyword evidence="6" id="KW-1185">Reference proteome</keyword>
<evidence type="ECO:0000256" key="1">
    <source>
        <dbReference type="SAM" id="Coils"/>
    </source>
</evidence>
<sequence length="345" mass="36463">MTKAHVLPSVIAGGIGLAGVLLLLFTWHLPPFAPAMPTTENAYIRGKVTTLAPQLSGYLVEVDVVDFEAVEAGDVIARIDDRIYRQKLAQAEANLEGAKAGLKVAEQSARSAEAAERSSQASLDSARSALENARTTWDRARALQARGITSQSNLDQSDLALQQARAAVRQAEAQLQVQKENINSARVQLLAKKAAIDSADAALALARIDLENTVIRAPSEGRLGQVSARVGQFVAAGTALVSHVGRDHWVIANFKETSIQGLHIGQPVAFSVDALGGQVFHGHVSSFSPATASEFSLLSGSNATGNFTKIAQRLPVRISIDENQDPAALLAPGMSVVVEVNIEKG</sequence>
<dbReference type="GO" id="GO:0055085">
    <property type="term" value="P:transmembrane transport"/>
    <property type="evidence" value="ECO:0007669"/>
    <property type="project" value="InterPro"/>
</dbReference>
<dbReference type="SUPFAM" id="SSF111369">
    <property type="entry name" value="HlyD-like secretion proteins"/>
    <property type="match status" value="3"/>
</dbReference>
<evidence type="ECO:0000259" key="3">
    <source>
        <dbReference type="Pfam" id="PF25917"/>
    </source>
</evidence>
<protein>
    <submittedName>
        <fullName evidence="5">Hemolysin secretion protein D</fullName>
    </submittedName>
</protein>
<organism evidence="5 6">
    <name type="scientific">Pseudodonghicola xiamenensis</name>
    <dbReference type="NCBI Taxonomy" id="337702"/>
    <lineage>
        <taxon>Bacteria</taxon>
        <taxon>Pseudomonadati</taxon>
        <taxon>Pseudomonadota</taxon>
        <taxon>Alphaproteobacteria</taxon>
        <taxon>Rhodobacterales</taxon>
        <taxon>Paracoccaceae</taxon>
        <taxon>Pseudodonghicola</taxon>
    </lineage>
</organism>
<feature type="coiled-coil region" evidence="1">
    <location>
        <begin position="154"/>
        <end position="188"/>
    </location>
</feature>
<name>A0A8J3H8H9_9RHOB</name>
<gene>
    <name evidence="5" type="ORF">GCM10010961_25920</name>
</gene>
<feature type="domain" description="p-hydroxybenzoic acid efflux pump subunit AaeA-like beta-barrel" evidence="4">
    <location>
        <begin position="249"/>
        <end position="340"/>
    </location>
</feature>
<feature type="domain" description="Multidrug resistance protein MdtA-like barrel-sandwich hybrid" evidence="3">
    <location>
        <begin position="49"/>
        <end position="239"/>
    </location>
</feature>
<evidence type="ECO:0000313" key="6">
    <source>
        <dbReference type="Proteomes" id="UP000611500"/>
    </source>
</evidence>
<dbReference type="InterPro" id="IPR050739">
    <property type="entry name" value="MFP"/>
</dbReference>
<reference evidence="5" key="2">
    <citation type="submission" date="2020-09" db="EMBL/GenBank/DDBJ databases">
        <authorList>
            <person name="Sun Q."/>
            <person name="Zhou Y."/>
        </authorList>
    </citation>
    <scope>NUCLEOTIDE SEQUENCE</scope>
    <source>
        <strain evidence="5">CGMCC 1.7081</strain>
    </source>
</reference>
<dbReference type="Proteomes" id="UP000611500">
    <property type="component" value="Unassembled WGS sequence"/>
</dbReference>
<reference evidence="5" key="1">
    <citation type="journal article" date="2014" name="Int. J. Syst. Evol. Microbiol.">
        <title>Complete genome sequence of Corynebacterium casei LMG S-19264T (=DSM 44701T), isolated from a smear-ripened cheese.</title>
        <authorList>
            <consortium name="US DOE Joint Genome Institute (JGI-PGF)"/>
            <person name="Walter F."/>
            <person name="Albersmeier A."/>
            <person name="Kalinowski J."/>
            <person name="Ruckert C."/>
        </authorList>
    </citation>
    <scope>NUCLEOTIDE SEQUENCE</scope>
    <source>
        <strain evidence="5">CGMCC 1.7081</strain>
    </source>
</reference>
<feature type="transmembrane region" description="Helical" evidence="2">
    <location>
        <begin position="6"/>
        <end position="27"/>
    </location>
</feature>
<evidence type="ECO:0000256" key="2">
    <source>
        <dbReference type="SAM" id="Phobius"/>
    </source>
</evidence>
<dbReference type="Gene3D" id="2.40.50.100">
    <property type="match status" value="1"/>
</dbReference>
<proteinExistence type="predicted"/>
<keyword evidence="2" id="KW-1133">Transmembrane helix</keyword>
<keyword evidence="1" id="KW-0175">Coiled coil</keyword>